<proteinExistence type="predicted"/>
<dbReference type="AlphaFoldDB" id="A0AAN9L6Z8"/>
<name>A0AAN9L6Z8_CANGL</name>
<evidence type="ECO:0000256" key="1">
    <source>
        <dbReference type="SAM" id="MobiDB-lite"/>
    </source>
</evidence>
<accession>A0AAN9L6Z8</accession>
<comment type="caution">
    <text evidence="2">The sequence shown here is derived from an EMBL/GenBank/DDBJ whole genome shotgun (WGS) entry which is preliminary data.</text>
</comment>
<feature type="region of interest" description="Disordered" evidence="1">
    <location>
        <begin position="121"/>
        <end position="140"/>
    </location>
</feature>
<gene>
    <name evidence="2" type="ORF">VNO77_24534</name>
</gene>
<evidence type="ECO:0000313" key="3">
    <source>
        <dbReference type="Proteomes" id="UP001367508"/>
    </source>
</evidence>
<reference evidence="2 3" key="1">
    <citation type="submission" date="2024-01" db="EMBL/GenBank/DDBJ databases">
        <title>The genomes of 5 underutilized Papilionoideae crops provide insights into root nodulation and disease resistanc.</title>
        <authorList>
            <person name="Jiang F."/>
        </authorList>
    </citation>
    <scope>NUCLEOTIDE SEQUENCE [LARGE SCALE GENOMIC DNA]</scope>
    <source>
        <strain evidence="2">LVBAO_FW01</strain>
        <tissue evidence="2">Leaves</tissue>
    </source>
</reference>
<keyword evidence="3" id="KW-1185">Reference proteome</keyword>
<protein>
    <submittedName>
        <fullName evidence="2">Uncharacterized protein</fullName>
    </submittedName>
</protein>
<dbReference type="EMBL" id="JAYMYQ010000005">
    <property type="protein sequence ID" value="KAK7330344.1"/>
    <property type="molecule type" value="Genomic_DNA"/>
</dbReference>
<dbReference type="Proteomes" id="UP001367508">
    <property type="component" value="Unassembled WGS sequence"/>
</dbReference>
<feature type="compositionally biased region" description="Polar residues" evidence="1">
    <location>
        <begin position="131"/>
        <end position="140"/>
    </location>
</feature>
<organism evidence="2 3">
    <name type="scientific">Canavalia gladiata</name>
    <name type="common">Sword bean</name>
    <name type="synonym">Dolichos gladiatus</name>
    <dbReference type="NCBI Taxonomy" id="3824"/>
    <lineage>
        <taxon>Eukaryota</taxon>
        <taxon>Viridiplantae</taxon>
        <taxon>Streptophyta</taxon>
        <taxon>Embryophyta</taxon>
        <taxon>Tracheophyta</taxon>
        <taxon>Spermatophyta</taxon>
        <taxon>Magnoliopsida</taxon>
        <taxon>eudicotyledons</taxon>
        <taxon>Gunneridae</taxon>
        <taxon>Pentapetalae</taxon>
        <taxon>rosids</taxon>
        <taxon>fabids</taxon>
        <taxon>Fabales</taxon>
        <taxon>Fabaceae</taxon>
        <taxon>Papilionoideae</taxon>
        <taxon>50 kb inversion clade</taxon>
        <taxon>NPAAA clade</taxon>
        <taxon>indigoferoid/millettioid clade</taxon>
        <taxon>Phaseoleae</taxon>
        <taxon>Canavalia</taxon>
    </lineage>
</organism>
<sequence length="140" mass="15754">MRHHSFPKQKSNDCDSIQVPIGFPQGVVVTYIFFSKSKHQSPRHFSSPVSQKVTSLFLKANYMPPYCHRHDEVHPCMGFLEDGNHIHRWGIFGLKWDTEGVTNTIRLAHTLEKTCGTHSHTVSANGKLGPSNPSNSICLD</sequence>
<evidence type="ECO:0000313" key="2">
    <source>
        <dbReference type="EMBL" id="KAK7330344.1"/>
    </source>
</evidence>